<protein>
    <submittedName>
        <fullName evidence="2">Uncharacterized protein</fullName>
    </submittedName>
</protein>
<evidence type="ECO:0000313" key="3">
    <source>
        <dbReference type="Proteomes" id="UP001519460"/>
    </source>
</evidence>
<proteinExistence type="predicted"/>
<reference evidence="2 3" key="1">
    <citation type="journal article" date="2023" name="Sci. Data">
        <title>Genome assembly of the Korean intertidal mud-creeper Batillaria attramentaria.</title>
        <authorList>
            <person name="Patra A.K."/>
            <person name="Ho P.T."/>
            <person name="Jun S."/>
            <person name="Lee S.J."/>
            <person name="Kim Y."/>
            <person name="Won Y.J."/>
        </authorList>
    </citation>
    <scope>NUCLEOTIDE SEQUENCE [LARGE SCALE GENOMIC DNA]</scope>
    <source>
        <strain evidence="2">Wonlab-2016</strain>
    </source>
</reference>
<gene>
    <name evidence="2" type="ORF">BaRGS_00023772</name>
</gene>
<organism evidence="2 3">
    <name type="scientific">Batillaria attramentaria</name>
    <dbReference type="NCBI Taxonomy" id="370345"/>
    <lineage>
        <taxon>Eukaryota</taxon>
        <taxon>Metazoa</taxon>
        <taxon>Spiralia</taxon>
        <taxon>Lophotrochozoa</taxon>
        <taxon>Mollusca</taxon>
        <taxon>Gastropoda</taxon>
        <taxon>Caenogastropoda</taxon>
        <taxon>Sorbeoconcha</taxon>
        <taxon>Cerithioidea</taxon>
        <taxon>Batillariidae</taxon>
        <taxon>Batillaria</taxon>
    </lineage>
</organism>
<keyword evidence="1" id="KW-0812">Transmembrane</keyword>
<feature type="transmembrane region" description="Helical" evidence="1">
    <location>
        <begin position="147"/>
        <end position="171"/>
    </location>
</feature>
<dbReference type="AlphaFoldDB" id="A0ABD0KD20"/>
<name>A0ABD0KD20_9CAEN</name>
<keyword evidence="1" id="KW-0472">Membrane</keyword>
<accession>A0ABD0KD20</accession>
<comment type="caution">
    <text evidence="2">The sequence shown here is derived from an EMBL/GenBank/DDBJ whole genome shotgun (WGS) entry which is preliminary data.</text>
</comment>
<evidence type="ECO:0000256" key="1">
    <source>
        <dbReference type="SAM" id="Phobius"/>
    </source>
</evidence>
<feature type="transmembrane region" description="Helical" evidence="1">
    <location>
        <begin position="102"/>
        <end position="127"/>
    </location>
</feature>
<evidence type="ECO:0000313" key="2">
    <source>
        <dbReference type="EMBL" id="KAK7484994.1"/>
    </source>
</evidence>
<dbReference type="Gene3D" id="1.20.140.150">
    <property type="match status" value="1"/>
</dbReference>
<dbReference type="Proteomes" id="UP001519460">
    <property type="component" value="Unassembled WGS sequence"/>
</dbReference>
<sequence length="184" mass="19576">MKIPPILRIALAVLILSAILCFVGFASNVWFSVKDVLHYGLWKVCQDGGTECQDIDDYTKFKLHSIGAVRAARACCGFGLLLVVVTGLAGPYYMARSPQQNLVLAIASILLIGGMMNCIGATVYLGTKPEVLRDVKVSGSVQTMPVTVGWGAVLTVLGGVGQIATSLLVILPVRLGKLQIDEDD</sequence>
<feature type="transmembrane region" description="Helical" evidence="1">
    <location>
        <begin position="71"/>
        <end position="95"/>
    </location>
</feature>
<dbReference type="EMBL" id="JACVVK020000201">
    <property type="protein sequence ID" value="KAK7484994.1"/>
    <property type="molecule type" value="Genomic_DNA"/>
</dbReference>
<keyword evidence="1" id="KW-1133">Transmembrane helix</keyword>
<keyword evidence="3" id="KW-1185">Reference proteome</keyword>